<name>A0A7S2NT81_9STRA</name>
<sequence>MSESGDKNIPSAIFDLQNLERLHLGDNSFQGSIPSEISKLSNLKYLSLDKNELTGDVNVIGALKKLKDLSLSENNFSGEFVYNETLGLMVDLYELDLSSAGLSGTLPDFALNPRIKVVDLRNNNFSGSVPWSFFSSIDPEQFSYGEFGSNNIKGEIPSSAMIQSIINKLFLQDNQITGIPPTLCFTEDNCDTILCRPGTFSPIGRDDEGHQCHPCPSTTYYGSVQCATVHSSHSPTISRQTFSPSVSPTSRPSKQPQNLLSRMPSTTAEPPSIPATLSPSASASTSSSPTRTLTDRYILTKLYDSCNGHLWHEQKFWTSQHSICDWYGIECDAGSENVKSISLSANNLHGSIPTELFQLKRLEKLSIYSNEIELNFGGVGNAKLLTHLLIDGTGLGSLDGIGQAQSLQVLSARFNKLETLPSELSMLTNLRKMSLTDNKIETSISQLVIPENLEALLLGGNAINGKLDRFNPPPTMRYIDLSGNELYGPIPSFLLQGTPSSMDVEIDLSSNMLTGTLPVELARFDRLEFYAQNNQIRGMNSKLCEKTEWNGGNVEVHGCDAILCPKGYASTAGRAMKNRLCEECNDADEAPFLGSTTCAKKYIDSAGMNLGNGIVNHILSVSVVAVAFLFSFS</sequence>
<evidence type="ECO:0000256" key="2">
    <source>
        <dbReference type="ARBA" id="ARBA00022737"/>
    </source>
</evidence>
<dbReference type="PANTHER" id="PTHR48060">
    <property type="entry name" value="DNA DAMAGE-REPAIR/TOLERATION PROTEIN DRT100"/>
    <property type="match status" value="1"/>
</dbReference>
<accession>A0A7S2NT81</accession>
<keyword evidence="4" id="KW-0472">Membrane</keyword>
<feature type="region of interest" description="Disordered" evidence="3">
    <location>
        <begin position="234"/>
        <end position="290"/>
    </location>
</feature>
<dbReference type="Pfam" id="PF00560">
    <property type="entry name" value="LRR_1"/>
    <property type="match status" value="2"/>
</dbReference>
<dbReference type="FunFam" id="3.80.10.10:FF:000383">
    <property type="entry name" value="Leucine-rich repeat receptor protein kinase EMS1"/>
    <property type="match status" value="1"/>
</dbReference>
<keyword evidence="4" id="KW-0812">Transmembrane</keyword>
<feature type="compositionally biased region" description="Low complexity" evidence="3">
    <location>
        <begin position="274"/>
        <end position="290"/>
    </location>
</feature>
<dbReference type="SUPFAM" id="SSF52058">
    <property type="entry name" value="L domain-like"/>
    <property type="match status" value="1"/>
</dbReference>
<keyword evidence="4" id="KW-1133">Transmembrane helix</keyword>
<feature type="compositionally biased region" description="Polar residues" evidence="3">
    <location>
        <begin position="234"/>
        <end position="269"/>
    </location>
</feature>
<organism evidence="5">
    <name type="scientific">Leptocylindrus danicus</name>
    <dbReference type="NCBI Taxonomy" id="163516"/>
    <lineage>
        <taxon>Eukaryota</taxon>
        <taxon>Sar</taxon>
        <taxon>Stramenopiles</taxon>
        <taxon>Ochrophyta</taxon>
        <taxon>Bacillariophyta</taxon>
        <taxon>Coscinodiscophyceae</taxon>
        <taxon>Chaetocerotophycidae</taxon>
        <taxon>Leptocylindrales</taxon>
        <taxon>Leptocylindraceae</taxon>
        <taxon>Leptocylindrus</taxon>
    </lineage>
</organism>
<dbReference type="PANTHER" id="PTHR48060:SF17">
    <property type="entry name" value="LRR RECEPTOR-LIKE SERINE_THREONINE-PROTEIN KINASE IRK-RELATED"/>
    <property type="match status" value="1"/>
</dbReference>
<keyword evidence="2" id="KW-0677">Repeat</keyword>
<reference evidence="5" key="1">
    <citation type="submission" date="2021-01" db="EMBL/GenBank/DDBJ databases">
        <authorList>
            <person name="Corre E."/>
            <person name="Pelletier E."/>
            <person name="Niang G."/>
            <person name="Scheremetjew M."/>
            <person name="Finn R."/>
            <person name="Kale V."/>
            <person name="Holt S."/>
            <person name="Cochrane G."/>
            <person name="Meng A."/>
            <person name="Brown T."/>
            <person name="Cohen L."/>
        </authorList>
    </citation>
    <scope>NUCLEOTIDE SEQUENCE</scope>
    <source>
        <strain evidence="5">B650</strain>
    </source>
</reference>
<evidence type="ECO:0008006" key="6">
    <source>
        <dbReference type="Google" id="ProtNLM"/>
    </source>
</evidence>
<protein>
    <recommendedName>
        <fullName evidence="6">Leucine-rich repeat-containing N-terminal plant-type domain-containing protein</fullName>
    </recommendedName>
</protein>
<dbReference type="EMBL" id="HBGY01003077">
    <property type="protein sequence ID" value="CAD9559191.1"/>
    <property type="molecule type" value="Transcribed_RNA"/>
</dbReference>
<dbReference type="SUPFAM" id="SSF52047">
    <property type="entry name" value="RNI-like"/>
    <property type="match status" value="1"/>
</dbReference>
<evidence type="ECO:0000256" key="3">
    <source>
        <dbReference type="SAM" id="MobiDB-lite"/>
    </source>
</evidence>
<feature type="transmembrane region" description="Helical" evidence="4">
    <location>
        <begin position="614"/>
        <end position="632"/>
    </location>
</feature>
<dbReference type="AlphaFoldDB" id="A0A7S2NT81"/>
<dbReference type="InterPro" id="IPR053211">
    <property type="entry name" value="DNA_repair-toleration"/>
</dbReference>
<evidence type="ECO:0000256" key="4">
    <source>
        <dbReference type="SAM" id="Phobius"/>
    </source>
</evidence>
<keyword evidence="1" id="KW-0732">Signal</keyword>
<evidence type="ECO:0000256" key="1">
    <source>
        <dbReference type="ARBA" id="ARBA00022729"/>
    </source>
</evidence>
<dbReference type="InterPro" id="IPR001611">
    <property type="entry name" value="Leu-rich_rpt"/>
</dbReference>
<proteinExistence type="predicted"/>
<dbReference type="InterPro" id="IPR032675">
    <property type="entry name" value="LRR_dom_sf"/>
</dbReference>
<gene>
    <name evidence="5" type="ORF">LDAN0321_LOCUS1952</name>
</gene>
<dbReference type="Gene3D" id="3.80.10.10">
    <property type="entry name" value="Ribonuclease Inhibitor"/>
    <property type="match status" value="2"/>
</dbReference>
<evidence type="ECO:0000313" key="5">
    <source>
        <dbReference type="EMBL" id="CAD9559191.1"/>
    </source>
</evidence>